<evidence type="ECO:0000256" key="4">
    <source>
        <dbReference type="ARBA" id="ARBA00022692"/>
    </source>
</evidence>
<dbReference type="Proteomes" id="UP000048926">
    <property type="component" value="Unassembled WGS sequence"/>
</dbReference>
<dbReference type="PIRSF" id="PIRSF006324">
    <property type="entry name" value="LeuE"/>
    <property type="match status" value="1"/>
</dbReference>
<feature type="transmembrane region" description="Helical" evidence="7">
    <location>
        <begin position="154"/>
        <end position="174"/>
    </location>
</feature>
<evidence type="ECO:0000256" key="6">
    <source>
        <dbReference type="ARBA" id="ARBA00023136"/>
    </source>
</evidence>
<dbReference type="InterPro" id="IPR001123">
    <property type="entry name" value="LeuE-type"/>
</dbReference>
<comment type="similarity">
    <text evidence="2">Belongs to the Rht family.</text>
</comment>
<keyword evidence="9" id="KW-1185">Reference proteome</keyword>
<accession>A0A0M6Y118</accession>
<evidence type="ECO:0000313" key="8">
    <source>
        <dbReference type="EMBL" id="CTQ43273.1"/>
    </source>
</evidence>
<dbReference type="GO" id="GO:0042970">
    <property type="term" value="F:homoserine transmembrane transporter activity"/>
    <property type="evidence" value="ECO:0007669"/>
    <property type="project" value="TreeGrafter"/>
</dbReference>
<dbReference type="PANTHER" id="PTHR30086:SF14">
    <property type="entry name" value="HOMOSERINE_HOMOSERINE LACTONE EFFLUX PROTEIN"/>
    <property type="match status" value="1"/>
</dbReference>
<name>A0A0M6Y118_9HYPH</name>
<feature type="transmembrane region" description="Helical" evidence="7">
    <location>
        <begin position="40"/>
        <end position="58"/>
    </location>
</feature>
<evidence type="ECO:0000256" key="5">
    <source>
        <dbReference type="ARBA" id="ARBA00022989"/>
    </source>
</evidence>
<organism evidence="8 9">
    <name type="scientific">Roseibium aggregatum</name>
    <dbReference type="NCBI Taxonomy" id="187304"/>
    <lineage>
        <taxon>Bacteria</taxon>
        <taxon>Pseudomonadati</taxon>
        <taxon>Pseudomonadota</taxon>
        <taxon>Alphaproteobacteria</taxon>
        <taxon>Hyphomicrobiales</taxon>
        <taxon>Stappiaceae</taxon>
        <taxon>Roseibium</taxon>
    </lineage>
</organism>
<dbReference type="PANTHER" id="PTHR30086">
    <property type="entry name" value="ARGININE EXPORTER PROTEIN ARGO"/>
    <property type="match status" value="1"/>
</dbReference>
<evidence type="ECO:0000256" key="7">
    <source>
        <dbReference type="SAM" id="Phobius"/>
    </source>
</evidence>
<gene>
    <name evidence="8" type="primary">rhtB_3</name>
    <name evidence="8" type="ORF">LAL4801_01710</name>
</gene>
<evidence type="ECO:0000313" key="9">
    <source>
        <dbReference type="Proteomes" id="UP000048926"/>
    </source>
</evidence>
<keyword evidence="6 7" id="KW-0472">Membrane</keyword>
<dbReference type="STRING" id="187304.B0E33_21660"/>
<reference evidence="9" key="1">
    <citation type="submission" date="2015-07" db="EMBL/GenBank/DDBJ databases">
        <authorList>
            <person name="Rodrigo-Torres Lidia"/>
            <person name="Arahal R.David."/>
        </authorList>
    </citation>
    <scope>NUCLEOTIDE SEQUENCE [LARGE SCALE GENOMIC DNA]</scope>
    <source>
        <strain evidence="9">CECT 4801</strain>
    </source>
</reference>
<feature type="transmembrane region" description="Helical" evidence="7">
    <location>
        <begin position="186"/>
        <end position="205"/>
    </location>
</feature>
<dbReference type="RefSeq" id="WP_023000581.1">
    <property type="nucleotide sequence ID" value="NZ_CP045617.1"/>
</dbReference>
<proteinExistence type="inferred from homology"/>
<dbReference type="GO" id="GO:0005886">
    <property type="term" value="C:plasma membrane"/>
    <property type="evidence" value="ECO:0007669"/>
    <property type="project" value="UniProtKB-SubCell"/>
</dbReference>
<dbReference type="OrthoDB" id="9804822at2"/>
<dbReference type="AlphaFoldDB" id="A0A0M6Y118"/>
<dbReference type="Pfam" id="PF01810">
    <property type="entry name" value="LysE"/>
    <property type="match status" value="1"/>
</dbReference>
<feature type="transmembrane region" description="Helical" evidence="7">
    <location>
        <begin position="6"/>
        <end position="28"/>
    </location>
</feature>
<feature type="transmembrane region" description="Helical" evidence="7">
    <location>
        <begin position="64"/>
        <end position="85"/>
    </location>
</feature>
<comment type="subcellular location">
    <subcellularLocation>
        <location evidence="1">Cell membrane</location>
        <topology evidence="1">Multi-pass membrane protein</topology>
    </subcellularLocation>
</comment>
<keyword evidence="5 7" id="KW-1133">Transmembrane helix</keyword>
<evidence type="ECO:0000256" key="1">
    <source>
        <dbReference type="ARBA" id="ARBA00004651"/>
    </source>
</evidence>
<keyword evidence="4 7" id="KW-0812">Transmembrane</keyword>
<feature type="transmembrane region" description="Helical" evidence="7">
    <location>
        <begin position="113"/>
        <end position="134"/>
    </location>
</feature>
<sequence length="207" mass="21955">MPIDLWLVFIAVSLLPAVSPGPAVMLAISNTLRFGRNATLASAAGNATGLVILGYAVALGFGALMAASAVAFTVLKVIGAAYLIFIGLKIWRDKSAFHVEDGVLIARKSPRKLFLEALLVSVTNPKAILVITALFPQFMRADGIDLTEISVLSFTYAALCFANHAAIAYAGGHMRRFLTSAKRMLWVRRITGTLFVGFGAALAAASR</sequence>
<evidence type="ECO:0000256" key="2">
    <source>
        <dbReference type="ARBA" id="ARBA00007928"/>
    </source>
</evidence>
<dbReference type="EMBL" id="CXST01000001">
    <property type="protein sequence ID" value="CTQ43273.1"/>
    <property type="molecule type" value="Genomic_DNA"/>
</dbReference>
<keyword evidence="3" id="KW-1003">Cell membrane</keyword>
<dbReference type="KEGG" id="lagg:B0E33_21660"/>
<evidence type="ECO:0000256" key="3">
    <source>
        <dbReference type="ARBA" id="ARBA00022475"/>
    </source>
</evidence>
<protein>
    <submittedName>
        <fullName evidence="8">Homoserine/homoserine lactone efflux protein</fullName>
    </submittedName>
</protein>